<keyword evidence="3" id="KW-1185">Reference proteome</keyword>
<name>A0AAE1D572_9GAST</name>
<feature type="compositionally biased region" description="Polar residues" evidence="1">
    <location>
        <begin position="1"/>
        <end position="13"/>
    </location>
</feature>
<comment type="caution">
    <text evidence="2">The sequence shown here is derived from an EMBL/GenBank/DDBJ whole genome shotgun (WGS) entry which is preliminary data.</text>
</comment>
<dbReference type="EMBL" id="JAWDGP010005399">
    <property type="protein sequence ID" value="KAK3757230.1"/>
    <property type="molecule type" value="Genomic_DNA"/>
</dbReference>
<dbReference type="Proteomes" id="UP001283361">
    <property type="component" value="Unassembled WGS sequence"/>
</dbReference>
<feature type="compositionally biased region" description="Basic and acidic residues" evidence="1">
    <location>
        <begin position="90"/>
        <end position="112"/>
    </location>
</feature>
<dbReference type="AlphaFoldDB" id="A0AAE1D572"/>
<gene>
    <name evidence="2" type="ORF">RRG08_047421</name>
</gene>
<feature type="region of interest" description="Disordered" evidence="1">
    <location>
        <begin position="1"/>
        <end position="25"/>
    </location>
</feature>
<evidence type="ECO:0000313" key="3">
    <source>
        <dbReference type="Proteomes" id="UP001283361"/>
    </source>
</evidence>
<feature type="region of interest" description="Disordered" evidence="1">
    <location>
        <begin position="86"/>
        <end position="112"/>
    </location>
</feature>
<evidence type="ECO:0000313" key="2">
    <source>
        <dbReference type="EMBL" id="KAK3757230.1"/>
    </source>
</evidence>
<organism evidence="2 3">
    <name type="scientific">Elysia crispata</name>
    <name type="common">lettuce slug</name>
    <dbReference type="NCBI Taxonomy" id="231223"/>
    <lineage>
        <taxon>Eukaryota</taxon>
        <taxon>Metazoa</taxon>
        <taxon>Spiralia</taxon>
        <taxon>Lophotrochozoa</taxon>
        <taxon>Mollusca</taxon>
        <taxon>Gastropoda</taxon>
        <taxon>Heterobranchia</taxon>
        <taxon>Euthyneura</taxon>
        <taxon>Panpulmonata</taxon>
        <taxon>Sacoglossa</taxon>
        <taxon>Placobranchoidea</taxon>
        <taxon>Plakobranchidae</taxon>
        <taxon>Elysia</taxon>
    </lineage>
</organism>
<sequence length="359" mass="39295">MSSLWSNLNQEEVVSTPGPPTFVGLSGPEIVTRRVASVQGACTCMSRSAGQPSGHERQGDKPVVDGQLFKCVDTWSLVSSACPVIPDWRPGPRERGSPTPDGREEDKKVNDKGDKCDGYVNKPTTRLWFLAEQGEKVDCCPVSSDQTNNLATLSTVPGPGHTGRLITWLPCPQRLALVSSRAWHVGQQPCTVVARPLKLDGWVELAEGWEVRGENLRHQLRSGGILATFVCQTFMACRHWDPAAPGGSRLLPGLVHGSCREGGNRSRCKMGQNGHALKGLNLGDVSGTKDGCPHGSEHSLSFVTEVLSPWDYPAQWWRPWMMARPARNEFWADNRVQLVGHVSFVVTPVLGGRDQEDFM</sequence>
<evidence type="ECO:0000256" key="1">
    <source>
        <dbReference type="SAM" id="MobiDB-lite"/>
    </source>
</evidence>
<proteinExistence type="predicted"/>
<reference evidence="2" key="1">
    <citation type="journal article" date="2023" name="G3 (Bethesda)">
        <title>A reference genome for the long-term kleptoplast-retaining sea slug Elysia crispata morphotype clarki.</title>
        <authorList>
            <person name="Eastman K.E."/>
            <person name="Pendleton A.L."/>
            <person name="Shaikh M.A."/>
            <person name="Suttiyut T."/>
            <person name="Ogas R."/>
            <person name="Tomko P."/>
            <person name="Gavelis G."/>
            <person name="Widhalm J.R."/>
            <person name="Wisecaver J.H."/>
        </authorList>
    </citation>
    <scope>NUCLEOTIDE SEQUENCE</scope>
    <source>
        <strain evidence="2">ECLA1</strain>
    </source>
</reference>
<protein>
    <submittedName>
        <fullName evidence="2">Uncharacterized protein</fullName>
    </submittedName>
</protein>
<accession>A0AAE1D572</accession>